<sequence>MMKFINRIQMMGTPDPESLFHEVNQSDEAELRRGRVLDISGGESMELTKTDKLVGMLCGTAMTCVRRCLFHVLSAGPLPDHIALILDGNRRYARKWDLGEGMGHRAGFLSLLAVVKYCYELGIKYVTVYAFSIDNFKRKPQEVKSLMDLMMEKIEGMMKVESIVNQYGVRVFFIGNLKLLEDHIRIAAERAMKATEKNNKTFLLICVAYTSTDEIVHAAEESCKDLWNEIQECKTNEPQLINDKQDALSKAVSKESEKDKGNEKEEAFIKEKLQLHRGIKISDIEKHMYMAVAPDVDVLVRTSGEYRLSNFLLWQTWNGLLYSTKALWPEMEGPIPNHIAFILDGNRRYARKWDLGEGNGHRAGFLSLMCLMKYCYELGVKYVTIYAFSIDNFNRKAHEVRYVMDLMMEKIEGMLKEENTVNKYGVRVYFIGKLELLEERIRIAAETAMKMTEKNNKICLLICVCYTSTNEIVHSAEECCKELCTEIQPNGEQIHGIIEEKHGMERLGRIRVADIEKKMYMGVAPDVDILVRTSGETRLSNFLTWQTWNGLLYSPEALWPEIGLPHLVWAVLIFQKAYPLFEKRKKQY</sequence>
<evidence type="ECO:0000313" key="2">
    <source>
        <dbReference type="Proteomes" id="UP001060085"/>
    </source>
</evidence>
<protein>
    <submittedName>
        <fullName evidence="1">Uncharacterized protein</fullName>
    </submittedName>
</protein>
<evidence type="ECO:0000313" key="1">
    <source>
        <dbReference type="EMBL" id="KAI5683972.1"/>
    </source>
</evidence>
<keyword evidence="2" id="KW-1185">Reference proteome</keyword>
<accession>A0ACC0CGK2</accession>
<comment type="caution">
    <text evidence="1">The sequence shown here is derived from an EMBL/GenBank/DDBJ whole genome shotgun (WGS) entry which is preliminary data.</text>
</comment>
<dbReference type="Proteomes" id="UP001060085">
    <property type="component" value="Linkage Group LG01"/>
</dbReference>
<name>A0ACC0CGK2_CATRO</name>
<reference evidence="2" key="1">
    <citation type="journal article" date="2023" name="Nat. Plants">
        <title>Single-cell RNA sequencing provides a high-resolution roadmap for understanding the multicellular compartmentation of specialized metabolism.</title>
        <authorList>
            <person name="Sun S."/>
            <person name="Shen X."/>
            <person name="Li Y."/>
            <person name="Li Y."/>
            <person name="Wang S."/>
            <person name="Li R."/>
            <person name="Zhang H."/>
            <person name="Shen G."/>
            <person name="Guo B."/>
            <person name="Wei J."/>
            <person name="Xu J."/>
            <person name="St-Pierre B."/>
            <person name="Chen S."/>
            <person name="Sun C."/>
        </authorList>
    </citation>
    <scope>NUCLEOTIDE SEQUENCE [LARGE SCALE GENOMIC DNA]</scope>
</reference>
<gene>
    <name evidence="1" type="ORF">M9H77_05200</name>
</gene>
<dbReference type="EMBL" id="CM044701">
    <property type="protein sequence ID" value="KAI5683972.1"/>
    <property type="molecule type" value="Genomic_DNA"/>
</dbReference>
<proteinExistence type="predicted"/>
<organism evidence="1 2">
    <name type="scientific">Catharanthus roseus</name>
    <name type="common">Madagascar periwinkle</name>
    <name type="synonym">Vinca rosea</name>
    <dbReference type="NCBI Taxonomy" id="4058"/>
    <lineage>
        <taxon>Eukaryota</taxon>
        <taxon>Viridiplantae</taxon>
        <taxon>Streptophyta</taxon>
        <taxon>Embryophyta</taxon>
        <taxon>Tracheophyta</taxon>
        <taxon>Spermatophyta</taxon>
        <taxon>Magnoliopsida</taxon>
        <taxon>eudicotyledons</taxon>
        <taxon>Gunneridae</taxon>
        <taxon>Pentapetalae</taxon>
        <taxon>asterids</taxon>
        <taxon>lamiids</taxon>
        <taxon>Gentianales</taxon>
        <taxon>Apocynaceae</taxon>
        <taxon>Rauvolfioideae</taxon>
        <taxon>Vinceae</taxon>
        <taxon>Catharanthinae</taxon>
        <taxon>Catharanthus</taxon>
    </lineage>
</organism>